<sequence length="69" mass="7908">MWHRVSGGCFTQAGGAELKKYPCDDDWENKETGRIVKIHSTYDRHFDLPKQVVSLDEIYILEGTSGSQY</sequence>
<name>A0A0F9KIX7_9ZZZZ</name>
<reference evidence="1" key="1">
    <citation type="journal article" date="2015" name="Nature">
        <title>Complex archaea that bridge the gap between prokaryotes and eukaryotes.</title>
        <authorList>
            <person name="Spang A."/>
            <person name="Saw J.H."/>
            <person name="Jorgensen S.L."/>
            <person name="Zaremba-Niedzwiedzka K."/>
            <person name="Martijn J."/>
            <person name="Lind A.E."/>
            <person name="van Eijk R."/>
            <person name="Schleper C."/>
            <person name="Guy L."/>
            <person name="Ettema T.J."/>
        </authorList>
    </citation>
    <scope>NUCLEOTIDE SEQUENCE</scope>
</reference>
<comment type="caution">
    <text evidence="1">The sequence shown here is derived from an EMBL/GenBank/DDBJ whole genome shotgun (WGS) entry which is preliminary data.</text>
</comment>
<evidence type="ECO:0000313" key="1">
    <source>
        <dbReference type="EMBL" id="KKM15280.1"/>
    </source>
</evidence>
<dbReference type="EMBL" id="LAZR01014944">
    <property type="protein sequence ID" value="KKM15280.1"/>
    <property type="molecule type" value="Genomic_DNA"/>
</dbReference>
<gene>
    <name evidence="1" type="ORF">LCGC14_1697690</name>
</gene>
<organism evidence="1">
    <name type="scientific">marine sediment metagenome</name>
    <dbReference type="NCBI Taxonomy" id="412755"/>
    <lineage>
        <taxon>unclassified sequences</taxon>
        <taxon>metagenomes</taxon>
        <taxon>ecological metagenomes</taxon>
    </lineage>
</organism>
<dbReference type="AlphaFoldDB" id="A0A0F9KIX7"/>
<protein>
    <submittedName>
        <fullName evidence="1">Uncharacterized protein</fullName>
    </submittedName>
</protein>
<proteinExistence type="predicted"/>
<accession>A0A0F9KIX7</accession>